<evidence type="ECO:0000313" key="1">
    <source>
        <dbReference type="EMBL" id="ACI87798.1"/>
    </source>
</evidence>
<dbReference type="AlphaFoldDB" id="B6V6S5"/>
<accession>B6V6S5</accession>
<organism evidence="1">
    <name type="scientific">Cupressus sempervirens</name>
    <name type="common">Italian cypress</name>
    <dbReference type="NCBI Taxonomy" id="13469"/>
    <lineage>
        <taxon>Eukaryota</taxon>
        <taxon>Viridiplantae</taxon>
        <taxon>Streptophyta</taxon>
        <taxon>Embryophyta</taxon>
        <taxon>Tracheophyta</taxon>
        <taxon>Spermatophyta</taxon>
        <taxon>Pinopsida</taxon>
        <taxon>Pinidae</taxon>
        <taxon>Conifers II</taxon>
        <taxon>Cupressales</taxon>
        <taxon>Cupressaceae</taxon>
        <taxon>Cupressus</taxon>
    </lineage>
</organism>
<sequence>HRPDEMYGSMFSEENANACTLMRFNETKYACFYQTVYTARSETIRLLNFLYTASYLISEDECISGCSGTKGERLS</sequence>
<proteinExistence type="evidence at transcript level"/>
<protein>
    <submittedName>
        <fullName evidence="1">Uncharacterized protein</fullName>
    </submittedName>
</protein>
<dbReference type="EMBL" id="FJ237478">
    <property type="protein sequence ID" value="ACI87798.1"/>
    <property type="molecule type" value="mRNA"/>
</dbReference>
<reference evidence="1" key="1">
    <citation type="submission" date="2008-09" db="EMBL/GenBank/DDBJ databases">
        <title>Cloning and characterization of cold regulated sequences in cypress (Cupressus sempervirens).</title>
        <authorList>
            <person name="Pedron L."/>
            <person name="Baldi P."/>
            <person name="La Porta N."/>
        </authorList>
    </citation>
    <scope>NUCLEOTIDE SEQUENCE</scope>
    <source>
        <strain evidence="1">Cyplp069</strain>
    </source>
</reference>
<feature type="non-terminal residue" evidence="1">
    <location>
        <position position="1"/>
    </location>
</feature>
<name>B6V6S5_CUPSE</name>